<feature type="repeat" description="TPR" evidence="4">
    <location>
        <begin position="157"/>
        <end position="190"/>
    </location>
</feature>
<sequence length="943" mass="108100">MMFILFIYLAKIDVEKLVKEYEIAHQLFLQKEYVQAEKYFAQLAKRYGDSEYGYEIRYRLAECRFNLGRYYQARNDFTKLLEDPTLPEYLRPEVLYALGITAIVLKDFKTAQDVLHRLIKNPAYQNEARANFAIGVFYYFNGRYREALSKLQDNPLLEAKFYLGKTYSRLKQPMEAIKVFKEVTNEAPNTHLATLAIFSAGQALFENQDYSGARIKLEYFVNHFPKSPLFDYAQYFLAASLYHLGEYAAALERLIPLTKNPDNLLAAHAGYFVGLCKSALNRPQEAVNFFQRVRANFPNAAIASYANLQLIWSQLSSGDYRAALLSSSQLANMFKTGELSSVGDYISGHLLYKTNHLPEAAEHFLNVLKTYPKSSLREPACASYLMIQNQLGNYRITASFGSKYLKDYPEDDSPWRKRIYYFLAEANYYLGRYSNADEFYRKVGGEEEITELTPYARLGLGYCLIHQGRYPEAINALKPLSGGLPNDSSFTIAAKLGLGYAYFNNGEYLKALDQFESCYDRFPYDDRVIERGLFYSGLCYYYKEYYAQAIEKWERLINTRPKAKLSAEAGFRTGDTYFKALKYDRAIAIFRWVVEFHPGSEWAPASQLAIAQAFYNQKRYDDAIREYQKFLDLYVTDPMAENARKGLAMCYYRKGLKDTAAMKEFVERFPQSELAADAQFKIARDLFDDKKYKEAAVEFEKVAINFPNSGSAADALIMAAECYVNLKDWQRAIDAYERFVRYFPDHPTAAAGHFNLATVYYNAGKYEKALEHFKIVADSFPQSEYAQNAAYNVSICYRKLGLEAKALRALDTYAKRGGNREALALEKAKILFDKGDYSGVIKALSGVMPSDVNKRAEALFYLGESYRNIGDKTRAIGYYRNLAQLNLVDNPYVLKGLSQWAIILENEKKNSEAIKIYQMIIAATTRKEVQQAAKNRISYLKGG</sequence>
<name>A0A660SMI9_UNCW3</name>
<dbReference type="InterPro" id="IPR019734">
    <property type="entry name" value="TPR_rpt"/>
</dbReference>
<dbReference type="AlphaFoldDB" id="A0A660SMI9"/>
<gene>
    <name evidence="6" type="ORF">DRP53_00520</name>
</gene>
<keyword evidence="2" id="KW-0677">Repeat</keyword>
<dbReference type="Pfam" id="PF13181">
    <property type="entry name" value="TPR_8"/>
    <property type="match status" value="1"/>
</dbReference>
<evidence type="ECO:0000313" key="7">
    <source>
        <dbReference type="Proteomes" id="UP000268469"/>
    </source>
</evidence>
<evidence type="ECO:0000256" key="2">
    <source>
        <dbReference type="ARBA" id="ARBA00022737"/>
    </source>
</evidence>
<feature type="repeat" description="TPR" evidence="4">
    <location>
        <begin position="567"/>
        <end position="600"/>
    </location>
</feature>
<dbReference type="InterPro" id="IPR006597">
    <property type="entry name" value="Sel1-like"/>
</dbReference>
<evidence type="ECO:0000256" key="3">
    <source>
        <dbReference type="ARBA" id="ARBA00022803"/>
    </source>
</evidence>
<feature type="repeat" description="TPR" evidence="4">
    <location>
        <begin position="492"/>
        <end position="525"/>
    </location>
</feature>
<dbReference type="Pfam" id="PF13525">
    <property type="entry name" value="YfiO"/>
    <property type="match status" value="1"/>
</dbReference>
<evidence type="ECO:0000256" key="1">
    <source>
        <dbReference type="ARBA" id="ARBA00022729"/>
    </source>
</evidence>
<feature type="repeat" description="TPR" evidence="4">
    <location>
        <begin position="713"/>
        <end position="746"/>
    </location>
</feature>
<dbReference type="SUPFAM" id="SSF48452">
    <property type="entry name" value="TPR-like"/>
    <property type="match status" value="6"/>
</dbReference>
<proteinExistence type="predicted"/>
<dbReference type="PANTHER" id="PTHR45586">
    <property type="entry name" value="TPR REPEAT-CONTAINING PROTEIN PA4667"/>
    <property type="match status" value="1"/>
</dbReference>
<dbReference type="InterPro" id="IPR011990">
    <property type="entry name" value="TPR-like_helical_dom_sf"/>
</dbReference>
<dbReference type="Gene3D" id="1.25.40.10">
    <property type="entry name" value="Tetratricopeptide repeat domain"/>
    <property type="match status" value="8"/>
</dbReference>
<comment type="caution">
    <text evidence="6">The sequence shown here is derived from an EMBL/GenBank/DDBJ whole genome shotgun (WGS) entry which is preliminary data.</text>
</comment>
<feature type="domain" description="Outer membrane lipoprotein BamD-like" evidence="5">
    <location>
        <begin position="569"/>
        <end position="683"/>
    </location>
</feature>
<reference evidence="6 7" key="1">
    <citation type="submission" date="2018-06" db="EMBL/GenBank/DDBJ databases">
        <title>Extensive metabolic versatility and redundancy in microbially diverse, dynamic hydrothermal sediments.</title>
        <authorList>
            <person name="Dombrowski N."/>
            <person name="Teske A."/>
            <person name="Baker B.J."/>
        </authorList>
    </citation>
    <scope>NUCLEOTIDE SEQUENCE [LARGE SCALE GENOMIC DNA]</scope>
    <source>
        <strain evidence="6">B36_G15</strain>
    </source>
</reference>
<feature type="repeat" description="TPR" evidence="4">
    <location>
        <begin position="856"/>
        <end position="889"/>
    </location>
</feature>
<keyword evidence="1" id="KW-0732">Signal</keyword>
<feature type="repeat" description="TPR" evidence="4">
    <location>
        <begin position="750"/>
        <end position="783"/>
    </location>
</feature>
<dbReference type="SMART" id="SM00671">
    <property type="entry name" value="SEL1"/>
    <property type="match status" value="2"/>
</dbReference>
<dbReference type="PROSITE" id="PS50005">
    <property type="entry name" value="TPR"/>
    <property type="match status" value="6"/>
</dbReference>
<dbReference type="SMART" id="SM00028">
    <property type="entry name" value="TPR"/>
    <property type="match status" value="15"/>
</dbReference>
<dbReference type="Proteomes" id="UP000268469">
    <property type="component" value="Unassembled WGS sequence"/>
</dbReference>
<organism evidence="6 7">
    <name type="scientific">candidate division WOR-3 bacterium</name>
    <dbReference type="NCBI Taxonomy" id="2052148"/>
    <lineage>
        <taxon>Bacteria</taxon>
        <taxon>Bacteria division WOR-3</taxon>
    </lineage>
</organism>
<evidence type="ECO:0000259" key="5">
    <source>
        <dbReference type="Pfam" id="PF13525"/>
    </source>
</evidence>
<dbReference type="Pfam" id="PF13174">
    <property type="entry name" value="TPR_6"/>
    <property type="match status" value="4"/>
</dbReference>
<protein>
    <recommendedName>
        <fullName evidence="5">Outer membrane lipoprotein BamD-like domain-containing protein</fullName>
    </recommendedName>
</protein>
<evidence type="ECO:0000313" key="6">
    <source>
        <dbReference type="EMBL" id="RKX71702.1"/>
    </source>
</evidence>
<dbReference type="InterPro" id="IPR051012">
    <property type="entry name" value="CellSynth/LPSAsmb/PSIAsmb"/>
</dbReference>
<dbReference type="InterPro" id="IPR039565">
    <property type="entry name" value="BamD-like"/>
</dbReference>
<dbReference type="PANTHER" id="PTHR45586:SF1">
    <property type="entry name" value="LIPOPOLYSACCHARIDE ASSEMBLY PROTEIN B"/>
    <property type="match status" value="1"/>
</dbReference>
<accession>A0A660SMI9</accession>
<dbReference type="Pfam" id="PF13432">
    <property type="entry name" value="TPR_16"/>
    <property type="match status" value="2"/>
</dbReference>
<evidence type="ECO:0000256" key="4">
    <source>
        <dbReference type="PROSITE-ProRule" id="PRU00339"/>
    </source>
</evidence>
<keyword evidence="3 4" id="KW-0802">TPR repeat</keyword>
<dbReference type="EMBL" id="QNBE01000003">
    <property type="protein sequence ID" value="RKX71702.1"/>
    <property type="molecule type" value="Genomic_DNA"/>
</dbReference>